<organism evidence="4 5">
    <name type="scientific">Striga asiatica</name>
    <name type="common">Asiatic witchweed</name>
    <name type="synonym">Buchnera asiatica</name>
    <dbReference type="NCBI Taxonomy" id="4170"/>
    <lineage>
        <taxon>Eukaryota</taxon>
        <taxon>Viridiplantae</taxon>
        <taxon>Streptophyta</taxon>
        <taxon>Embryophyta</taxon>
        <taxon>Tracheophyta</taxon>
        <taxon>Spermatophyta</taxon>
        <taxon>Magnoliopsida</taxon>
        <taxon>eudicotyledons</taxon>
        <taxon>Gunneridae</taxon>
        <taxon>Pentapetalae</taxon>
        <taxon>asterids</taxon>
        <taxon>lamiids</taxon>
        <taxon>Lamiales</taxon>
        <taxon>Orobanchaceae</taxon>
        <taxon>Buchnereae</taxon>
        <taxon>Striga</taxon>
    </lineage>
</organism>
<dbReference type="GO" id="GO:1990904">
    <property type="term" value="C:ribonucleoprotein complex"/>
    <property type="evidence" value="ECO:0007669"/>
    <property type="project" value="TreeGrafter"/>
</dbReference>
<dbReference type="Pfam" id="PF02136">
    <property type="entry name" value="NTF2"/>
    <property type="match status" value="1"/>
</dbReference>
<evidence type="ECO:0000256" key="2">
    <source>
        <dbReference type="SAM" id="MobiDB-lite"/>
    </source>
</evidence>
<dbReference type="InterPro" id="IPR000504">
    <property type="entry name" value="RRM_dom"/>
</dbReference>
<keyword evidence="1" id="KW-0694">RNA-binding</keyword>
<dbReference type="InterPro" id="IPR002075">
    <property type="entry name" value="NTF2_dom"/>
</dbReference>
<sequence>MSVHMFVGGLNFSCFKNQEHMANTKPHVEANAFVQRYYSTLSKFPQHIHKFYGESSLLSWPGSDGDSAPATTLSVRTEGDVSDCPKSLPAEKAKDQVENVKNALDVSVAKSSPNSPIVSEPALNLKTLPGVSYASMVAKSAPVILPKAATPKSTTPKPAVVNSVAPNASTTIVSKSPTGSKSTPQANPQLEGRGVFVGGLPYEITEQGLRDALKQFGPIRTYPNSVQIKKHNVCLFRFHLKMVFVLHLLNSNLPILLVELSRFIMSNLVKRKPILHTGSRPLTVVVQGPLQGLGLEMAMETSPVMIRVGPRALNRPDRLVMGQGRLIETYQIDI</sequence>
<evidence type="ECO:0000313" key="5">
    <source>
        <dbReference type="Proteomes" id="UP000325081"/>
    </source>
</evidence>
<dbReference type="Pfam" id="PF00076">
    <property type="entry name" value="RRM_1"/>
    <property type="match status" value="1"/>
</dbReference>
<evidence type="ECO:0000256" key="1">
    <source>
        <dbReference type="ARBA" id="ARBA00022884"/>
    </source>
</evidence>
<evidence type="ECO:0000313" key="4">
    <source>
        <dbReference type="EMBL" id="GER43810.1"/>
    </source>
</evidence>
<dbReference type="EMBL" id="BKCP01006737">
    <property type="protein sequence ID" value="GER43810.1"/>
    <property type="molecule type" value="Genomic_DNA"/>
</dbReference>
<dbReference type="InterPro" id="IPR012677">
    <property type="entry name" value="Nucleotide-bd_a/b_plait_sf"/>
</dbReference>
<dbReference type="PANTHER" id="PTHR10693:SF20">
    <property type="entry name" value="AT27578P"/>
    <property type="match status" value="1"/>
</dbReference>
<dbReference type="Gene3D" id="3.10.450.50">
    <property type="match status" value="1"/>
</dbReference>
<dbReference type="PROSITE" id="PS50177">
    <property type="entry name" value="NTF2_DOMAIN"/>
    <property type="match status" value="1"/>
</dbReference>
<feature type="compositionally biased region" description="Polar residues" evidence="2">
    <location>
        <begin position="170"/>
        <end position="188"/>
    </location>
</feature>
<dbReference type="AlphaFoldDB" id="A0A5A7QF18"/>
<accession>A0A5A7QF18</accession>
<dbReference type="GO" id="GO:0005829">
    <property type="term" value="C:cytosol"/>
    <property type="evidence" value="ECO:0007669"/>
    <property type="project" value="TreeGrafter"/>
</dbReference>
<keyword evidence="5" id="KW-1185">Reference proteome</keyword>
<name>A0A5A7QF18_STRAF</name>
<dbReference type="OrthoDB" id="339151at2759"/>
<dbReference type="InterPro" id="IPR039539">
    <property type="entry name" value="Ras_GTPase_bind_prot"/>
</dbReference>
<gene>
    <name evidence="4" type="ORF">STAS_20678</name>
</gene>
<dbReference type="SUPFAM" id="SSF54427">
    <property type="entry name" value="NTF2-like"/>
    <property type="match status" value="1"/>
</dbReference>
<proteinExistence type="predicted"/>
<dbReference type="Proteomes" id="UP000325081">
    <property type="component" value="Unassembled WGS sequence"/>
</dbReference>
<dbReference type="Gene3D" id="3.30.70.330">
    <property type="match status" value="1"/>
</dbReference>
<comment type="caution">
    <text evidence="4">The sequence shown here is derived from an EMBL/GenBank/DDBJ whole genome shotgun (WGS) entry which is preliminary data.</text>
</comment>
<dbReference type="InterPro" id="IPR018222">
    <property type="entry name" value="Nuclear_transport_factor_2_euk"/>
</dbReference>
<protein>
    <submittedName>
        <fullName evidence="4">RNA-binding (RRM/RBD/RNP motifs) family protein</fullName>
    </submittedName>
</protein>
<dbReference type="InterPro" id="IPR035979">
    <property type="entry name" value="RBD_domain_sf"/>
</dbReference>
<dbReference type="GO" id="GO:0003729">
    <property type="term" value="F:mRNA binding"/>
    <property type="evidence" value="ECO:0007669"/>
    <property type="project" value="TreeGrafter"/>
</dbReference>
<reference evidence="5" key="1">
    <citation type="journal article" date="2019" name="Curr. Biol.">
        <title>Genome Sequence of Striga asiatica Provides Insight into the Evolution of Plant Parasitism.</title>
        <authorList>
            <person name="Yoshida S."/>
            <person name="Kim S."/>
            <person name="Wafula E.K."/>
            <person name="Tanskanen J."/>
            <person name="Kim Y.M."/>
            <person name="Honaas L."/>
            <person name="Yang Z."/>
            <person name="Spallek T."/>
            <person name="Conn C.E."/>
            <person name="Ichihashi Y."/>
            <person name="Cheong K."/>
            <person name="Cui S."/>
            <person name="Der J.P."/>
            <person name="Gundlach H."/>
            <person name="Jiao Y."/>
            <person name="Hori C."/>
            <person name="Ishida J.K."/>
            <person name="Kasahara H."/>
            <person name="Kiba T."/>
            <person name="Kim M.S."/>
            <person name="Koo N."/>
            <person name="Laohavisit A."/>
            <person name="Lee Y.H."/>
            <person name="Lumba S."/>
            <person name="McCourt P."/>
            <person name="Mortimer J.C."/>
            <person name="Mutuku J.M."/>
            <person name="Nomura T."/>
            <person name="Sasaki-Sekimoto Y."/>
            <person name="Seto Y."/>
            <person name="Wang Y."/>
            <person name="Wakatake T."/>
            <person name="Sakakibara H."/>
            <person name="Demura T."/>
            <person name="Yamaguchi S."/>
            <person name="Yoneyama K."/>
            <person name="Manabe R.I."/>
            <person name="Nelson D.C."/>
            <person name="Schulman A.H."/>
            <person name="Timko M.P."/>
            <person name="dePamphilis C.W."/>
            <person name="Choi D."/>
            <person name="Shirasu K."/>
        </authorList>
    </citation>
    <scope>NUCLEOTIDE SEQUENCE [LARGE SCALE GENOMIC DNA]</scope>
    <source>
        <strain evidence="5">cv. UVA1</strain>
    </source>
</reference>
<dbReference type="PANTHER" id="PTHR10693">
    <property type="entry name" value="RAS GTPASE-ACTIVATING PROTEIN-BINDING PROTEIN"/>
    <property type="match status" value="1"/>
</dbReference>
<feature type="region of interest" description="Disordered" evidence="2">
    <location>
        <begin position="170"/>
        <end position="190"/>
    </location>
</feature>
<evidence type="ECO:0000259" key="3">
    <source>
        <dbReference type="PROSITE" id="PS50177"/>
    </source>
</evidence>
<dbReference type="SUPFAM" id="SSF54928">
    <property type="entry name" value="RNA-binding domain, RBD"/>
    <property type="match status" value="1"/>
</dbReference>
<feature type="domain" description="NTF2" evidence="3">
    <location>
        <begin position="29"/>
        <end position="100"/>
    </location>
</feature>
<dbReference type="InterPro" id="IPR032710">
    <property type="entry name" value="NTF2-like_dom_sf"/>
</dbReference>